<dbReference type="Proteomes" id="UP001298753">
    <property type="component" value="Unassembled WGS sequence"/>
</dbReference>
<dbReference type="Pfam" id="PF01381">
    <property type="entry name" value="HTH_3"/>
    <property type="match status" value="1"/>
</dbReference>
<sequence length="194" mass="22016">MDQVKTGRLIRTMRTKLGLTQLALAEQLGVSDKAVSKWERGGGAPDISLLPSLSQALGVDTEALLRGDLEENDMTNGNMKKMRFYRCPACSNLLFSTDDADVTCCGAKLTNLVMHKPDEENALQIEHSDGEWYITAPHEMHREHYISFVAFLTGDTMIVKKQYPEWGLDVRLPYIRHGMLLWYCTRDGLFYQNI</sequence>
<evidence type="ECO:0000256" key="1">
    <source>
        <dbReference type="ARBA" id="ARBA00023125"/>
    </source>
</evidence>
<comment type="caution">
    <text evidence="3">The sequence shown here is derived from an EMBL/GenBank/DDBJ whole genome shotgun (WGS) entry which is preliminary data.</text>
</comment>
<organism evidence="3 4">
    <name type="scientific">Agathobaculum butyriciproducens</name>
    <dbReference type="NCBI Taxonomy" id="1628085"/>
    <lineage>
        <taxon>Bacteria</taxon>
        <taxon>Bacillati</taxon>
        <taxon>Bacillota</taxon>
        <taxon>Clostridia</taxon>
        <taxon>Eubacteriales</taxon>
        <taxon>Butyricicoccaceae</taxon>
        <taxon>Agathobaculum</taxon>
    </lineage>
</organism>
<dbReference type="InterPro" id="IPR010982">
    <property type="entry name" value="Lambda_DNA-bd_dom_sf"/>
</dbReference>
<dbReference type="SMART" id="SM00530">
    <property type="entry name" value="HTH_XRE"/>
    <property type="match status" value="1"/>
</dbReference>
<name>A0AAW4VW94_9FIRM</name>
<gene>
    <name evidence="3" type="ORF">LKD22_01310</name>
</gene>
<evidence type="ECO:0000313" key="4">
    <source>
        <dbReference type="Proteomes" id="UP001298753"/>
    </source>
</evidence>
<evidence type="ECO:0000259" key="2">
    <source>
        <dbReference type="PROSITE" id="PS50943"/>
    </source>
</evidence>
<dbReference type="PROSITE" id="PS50943">
    <property type="entry name" value="HTH_CROC1"/>
    <property type="match status" value="1"/>
</dbReference>
<proteinExistence type="predicted"/>
<dbReference type="PANTHER" id="PTHR46558">
    <property type="entry name" value="TRACRIPTIONAL REGULATORY PROTEIN-RELATED-RELATED"/>
    <property type="match status" value="1"/>
</dbReference>
<dbReference type="Gene3D" id="1.10.260.40">
    <property type="entry name" value="lambda repressor-like DNA-binding domains"/>
    <property type="match status" value="1"/>
</dbReference>
<dbReference type="AlphaFoldDB" id="A0AAW4VW94"/>
<protein>
    <submittedName>
        <fullName evidence="3">Helix-turn-helix domain-containing protein</fullName>
    </submittedName>
</protein>
<feature type="domain" description="HTH cro/C1-type" evidence="2">
    <location>
        <begin position="10"/>
        <end position="64"/>
    </location>
</feature>
<accession>A0AAW4VW94</accession>
<dbReference type="InterPro" id="IPR001387">
    <property type="entry name" value="Cro/C1-type_HTH"/>
</dbReference>
<dbReference type="EMBL" id="JAJEPX010000001">
    <property type="protein sequence ID" value="MCC2175777.1"/>
    <property type="molecule type" value="Genomic_DNA"/>
</dbReference>
<dbReference type="SUPFAM" id="SSF49367">
    <property type="entry name" value="Superoxide reductase-like"/>
    <property type="match status" value="1"/>
</dbReference>
<reference evidence="3 4" key="1">
    <citation type="submission" date="2021-10" db="EMBL/GenBank/DDBJ databases">
        <title>Anaerobic single-cell dispensing facilitates the cultivation of human gut bacteria.</title>
        <authorList>
            <person name="Afrizal A."/>
        </authorList>
    </citation>
    <scope>NUCLEOTIDE SEQUENCE [LARGE SCALE GENOMIC DNA]</scope>
    <source>
        <strain evidence="3 4">CLA-AA-H270</strain>
    </source>
</reference>
<evidence type="ECO:0000313" key="3">
    <source>
        <dbReference type="EMBL" id="MCC2175777.1"/>
    </source>
</evidence>
<dbReference type="GO" id="GO:0005506">
    <property type="term" value="F:iron ion binding"/>
    <property type="evidence" value="ECO:0007669"/>
    <property type="project" value="InterPro"/>
</dbReference>
<keyword evidence="1" id="KW-0238">DNA-binding</keyword>
<dbReference type="GO" id="GO:0016491">
    <property type="term" value="F:oxidoreductase activity"/>
    <property type="evidence" value="ECO:0007669"/>
    <property type="project" value="InterPro"/>
</dbReference>
<dbReference type="CDD" id="cd00093">
    <property type="entry name" value="HTH_XRE"/>
    <property type="match status" value="1"/>
</dbReference>
<dbReference type="InterPro" id="IPR036073">
    <property type="entry name" value="Desulfoferrodoxin_Fe-bd_dom_sf"/>
</dbReference>
<keyword evidence="4" id="KW-1185">Reference proteome</keyword>
<dbReference type="GO" id="GO:0003677">
    <property type="term" value="F:DNA binding"/>
    <property type="evidence" value="ECO:0007669"/>
    <property type="project" value="UniProtKB-KW"/>
</dbReference>
<dbReference type="PANTHER" id="PTHR46558:SF11">
    <property type="entry name" value="HTH-TYPE TRANSCRIPTIONAL REGULATOR XRE"/>
    <property type="match status" value="1"/>
</dbReference>
<dbReference type="Gene3D" id="2.60.40.730">
    <property type="entry name" value="SOR catalytic domain"/>
    <property type="match status" value="1"/>
</dbReference>
<dbReference type="SUPFAM" id="SSF47413">
    <property type="entry name" value="lambda repressor-like DNA-binding domains"/>
    <property type="match status" value="1"/>
</dbReference>